<accession>A0ABW6ZNV7</accession>
<evidence type="ECO:0000313" key="1">
    <source>
        <dbReference type="EMBL" id="MFG1255543.1"/>
    </source>
</evidence>
<proteinExistence type="predicted"/>
<dbReference type="EMBL" id="JBAFUR010000011">
    <property type="protein sequence ID" value="MFG1255543.1"/>
    <property type="molecule type" value="Genomic_DNA"/>
</dbReference>
<dbReference type="RefSeq" id="WP_394010308.1">
    <property type="nucleotide sequence ID" value="NZ_JBAFUR010000011.1"/>
</dbReference>
<protein>
    <submittedName>
        <fullName evidence="1">Uncharacterized protein</fullName>
    </submittedName>
</protein>
<sequence length="94" mass="10667">MSYVIAFYEINKAYGGSEEGGWWFNTGTLVRVFAVRRTETSAFAVARRANALLTRLQRSKRSVGSVLYDGGRHEAHVYENTAPAHFPESRPHYE</sequence>
<comment type="caution">
    <text evidence="1">The sequence shown here is derived from an EMBL/GenBank/DDBJ whole genome shotgun (WGS) entry which is preliminary data.</text>
</comment>
<organism evidence="1 2">
    <name type="scientific">Xanthobacter aminoxidans</name>
    <dbReference type="NCBI Taxonomy" id="186280"/>
    <lineage>
        <taxon>Bacteria</taxon>
        <taxon>Pseudomonadati</taxon>
        <taxon>Pseudomonadota</taxon>
        <taxon>Alphaproteobacteria</taxon>
        <taxon>Hyphomicrobiales</taxon>
        <taxon>Xanthobacteraceae</taxon>
        <taxon>Xanthobacter</taxon>
    </lineage>
</organism>
<dbReference type="Proteomes" id="UP001604043">
    <property type="component" value="Unassembled WGS sequence"/>
</dbReference>
<gene>
    <name evidence="1" type="ORF">V5F30_25245</name>
</gene>
<keyword evidence="2" id="KW-1185">Reference proteome</keyword>
<evidence type="ECO:0000313" key="2">
    <source>
        <dbReference type="Proteomes" id="UP001604043"/>
    </source>
</evidence>
<name>A0ABW6ZNV7_9HYPH</name>
<reference evidence="1 2" key="1">
    <citation type="submission" date="2024-02" db="EMBL/GenBank/DDBJ databases">
        <title>Expansion and revision of Xanthobacter and proposal of Roseixanthobacter gen. nov.</title>
        <authorList>
            <person name="Soltysiak M.P.M."/>
            <person name="Jalihal A."/>
            <person name="Ory A."/>
            <person name="Chrisophersen C."/>
            <person name="Lee A.D."/>
            <person name="Boulton J."/>
            <person name="Springer M."/>
        </authorList>
    </citation>
    <scope>NUCLEOTIDE SEQUENCE [LARGE SCALE GENOMIC DNA]</scope>
    <source>
        <strain evidence="1 2">CB5</strain>
    </source>
</reference>